<reference evidence="12" key="4">
    <citation type="submission" date="2019-03" db="UniProtKB">
        <authorList>
            <consortium name="EnsemblPlants"/>
        </authorList>
    </citation>
    <scope>IDENTIFICATION</scope>
</reference>
<dbReference type="AlphaFoldDB" id="A0A453RMW2"/>
<evidence type="ECO:0000256" key="2">
    <source>
        <dbReference type="ARBA" id="ARBA00008723"/>
    </source>
</evidence>
<dbReference type="Gene3D" id="3.60.21.10">
    <property type="match status" value="1"/>
</dbReference>
<evidence type="ECO:0000256" key="1">
    <source>
        <dbReference type="ARBA" id="ARBA00004613"/>
    </source>
</evidence>
<dbReference type="GO" id="GO:0005576">
    <property type="term" value="C:extracellular region"/>
    <property type="evidence" value="ECO:0007669"/>
    <property type="project" value="UniProtKB-SubCell"/>
</dbReference>
<feature type="domain" description="Purple acid phosphatase Fn3-like" evidence="11">
    <location>
        <begin position="10"/>
        <end position="98"/>
    </location>
</feature>
<evidence type="ECO:0000259" key="9">
    <source>
        <dbReference type="Pfam" id="PF14008"/>
    </source>
</evidence>
<sequence length="559" mass="62668">PVAIDSALIAVESPLTLVPICSSGSCPNPSRYPGEPLLCTAPIKYQYANYSANYLHGGKGAIRFQLINQRSDFSFALLAGGLENPTLVAVSKQVAFKNPKAPVFPRLAQGKTHDEMTVTWTSGYDIGEAYPFVEWGVVASGGNPTRTPAGTLTFSRGSMCGTSYSYTERRLTGEPARTVGWRDPGFIHTAFMRGLWPNKEYFYKIGHELSDGTVVWGKSYTFRAPPTPGQNSLQRIIVFGDMGKAERDGSNEFANYQPGSLNTTDKLVEDLDNYDIVFHIGDLPYANGYLSQWDQFTAQVAPISAKKPYMVASGNHERDWPNSGGFFDVKDSGGECGVPAETMYYYPAENRANFWYKVDYGMFRFCVADSEHDWREGTPQYKFIEECLSTVDRKHQPWLIFAAHWVLGYSSNSWYADQGSFEEPEGRESLQKLWQRYRVDIAFFGHVHNYERTCPLYQSQCVTNERSNYSGTMNGIIFVVAGGGGSHLSSYTSAIPKWSVFRDKDYGFTKLTAFNHSSLLFEYKKSSDGKVYDSFTIHRDYRDVLGCVHDSCFPTTLAT</sequence>
<dbReference type="Pfam" id="PF17808">
    <property type="entry name" value="fn3_PAP"/>
    <property type="match status" value="1"/>
</dbReference>
<dbReference type="Gramene" id="AET7Gv20637000.18">
    <property type="protein sequence ID" value="AET7Gv20637000.18"/>
    <property type="gene ID" value="AET7Gv20637000"/>
</dbReference>
<protein>
    <recommendedName>
        <fullName evidence="7">Purple acid phosphatase</fullName>
        <ecNumber evidence="7">3.1.3.2</ecNumber>
    </recommendedName>
</protein>
<evidence type="ECO:0000313" key="12">
    <source>
        <dbReference type="EnsemblPlants" id="AET7Gv20637000.18"/>
    </source>
</evidence>
<evidence type="ECO:0000256" key="5">
    <source>
        <dbReference type="ARBA" id="ARBA00022729"/>
    </source>
</evidence>
<feature type="domain" description="Purple acid phosphatase N-terminal" evidence="10">
    <location>
        <begin position="105"/>
        <end position="223"/>
    </location>
</feature>
<accession>A0A453RMW2</accession>
<dbReference type="PANTHER" id="PTHR45778">
    <property type="entry name" value="PURPLE ACID PHOSPHATASE-RELATED"/>
    <property type="match status" value="1"/>
</dbReference>
<proteinExistence type="inferred from homology"/>
<reference evidence="13" key="1">
    <citation type="journal article" date="2014" name="Science">
        <title>Ancient hybridizations among the ancestral genomes of bread wheat.</title>
        <authorList>
            <consortium name="International Wheat Genome Sequencing Consortium,"/>
            <person name="Marcussen T."/>
            <person name="Sandve S.R."/>
            <person name="Heier L."/>
            <person name="Spannagl M."/>
            <person name="Pfeifer M."/>
            <person name="Jakobsen K.S."/>
            <person name="Wulff B.B."/>
            <person name="Steuernagel B."/>
            <person name="Mayer K.F."/>
            <person name="Olsen O.A."/>
        </authorList>
    </citation>
    <scope>NUCLEOTIDE SEQUENCE [LARGE SCALE GENOMIC DNA]</scope>
    <source>
        <strain evidence="13">cv. AL8/78</strain>
    </source>
</reference>
<keyword evidence="7" id="KW-0378">Hydrolase</keyword>
<dbReference type="Pfam" id="PF00149">
    <property type="entry name" value="Metallophos"/>
    <property type="match status" value="1"/>
</dbReference>
<reference evidence="12" key="5">
    <citation type="journal article" date="2021" name="G3 (Bethesda)">
        <title>Aegilops tauschii genome assembly Aet v5.0 features greater sequence contiguity and improved annotation.</title>
        <authorList>
            <person name="Wang L."/>
            <person name="Zhu T."/>
            <person name="Rodriguez J.C."/>
            <person name="Deal K.R."/>
            <person name="Dubcovsky J."/>
            <person name="McGuire P.E."/>
            <person name="Lux T."/>
            <person name="Spannagl M."/>
            <person name="Mayer K.F.X."/>
            <person name="Baldrich P."/>
            <person name="Meyers B.C."/>
            <person name="Huo N."/>
            <person name="Gu Y.Q."/>
            <person name="Zhou H."/>
            <person name="Devos K.M."/>
            <person name="Bennetzen J.L."/>
            <person name="Unver T."/>
            <person name="Budak H."/>
            <person name="Gulick P.J."/>
            <person name="Galiba G."/>
            <person name="Kalapos B."/>
            <person name="Nelson D.R."/>
            <person name="Li P."/>
            <person name="You F.M."/>
            <person name="Luo M.C."/>
            <person name="Dvorak J."/>
        </authorList>
    </citation>
    <scope>NUCLEOTIDE SEQUENCE [LARGE SCALE GENOMIC DNA]</scope>
    <source>
        <strain evidence="12">cv. AL8/78</strain>
    </source>
</reference>
<evidence type="ECO:0000256" key="6">
    <source>
        <dbReference type="ARBA" id="ARBA00023180"/>
    </source>
</evidence>
<reference evidence="12" key="3">
    <citation type="journal article" date="2017" name="Nature">
        <title>Genome sequence of the progenitor of the wheat D genome Aegilops tauschii.</title>
        <authorList>
            <person name="Luo M.C."/>
            <person name="Gu Y.Q."/>
            <person name="Puiu D."/>
            <person name="Wang H."/>
            <person name="Twardziok S.O."/>
            <person name="Deal K.R."/>
            <person name="Huo N."/>
            <person name="Zhu T."/>
            <person name="Wang L."/>
            <person name="Wang Y."/>
            <person name="McGuire P.E."/>
            <person name="Liu S."/>
            <person name="Long H."/>
            <person name="Ramasamy R.K."/>
            <person name="Rodriguez J.C."/>
            <person name="Van S.L."/>
            <person name="Yuan L."/>
            <person name="Wang Z."/>
            <person name="Xia Z."/>
            <person name="Xiao L."/>
            <person name="Anderson O.D."/>
            <person name="Ouyang S."/>
            <person name="Liang Y."/>
            <person name="Zimin A.V."/>
            <person name="Pertea G."/>
            <person name="Qi P."/>
            <person name="Bennetzen J.L."/>
            <person name="Dai X."/>
            <person name="Dawson M.W."/>
            <person name="Muller H.G."/>
            <person name="Kugler K."/>
            <person name="Rivarola-Duarte L."/>
            <person name="Spannagl M."/>
            <person name="Mayer K.F.X."/>
            <person name="Lu F.H."/>
            <person name="Bevan M.W."/>
            <person name="Leroy P."/>
            <person name="Li P."/>
            <person name="You F.M."/>
            <person name="Sun Q."/>
            <person name="Liu Z."/>
            <person name="Lyons E."/>
            <person name="Wicker T."/>
            <person name="Salzberg S.L."/>
            <person name="Devos K.M."/>
            <person name="Dvorak J."/>
        </authorList>
    </citation>
    <scope>NUCLEOTIDE SEQUENCE [LARGE SCALE GENOMIC DNA]</scope>
    <source>
        <strain evidence="12">cv. AL8/78</strain>
    </source>
</reference>
<dbReference type="InterPro" id="IPR008963">
    <property type="entry name" value="Purple_acid_Pase-like_N"/>
</dbReference>
<reference evidence="13" key="2">
    <citation type="journal article" date="2017" name="Nat. Plants">
        <title>The Aegilops tauschii genome reveals multiple impacts of transposons.</title>
        <authorList>
            <person name="Zhao G."/>
            <person name="Zou C."/>
            <person name="Li K."/>
            <person name="Wang K."/>
            <person name="Li T."/>
            <person name="Gao L."/>
            <person name="Zhang X."/>
            <person name="Wang H."/>
            <person name="Yang Z."/>
            <person name="Liu X."/>
            <person name="Jiang W."/>
            <person name="Mao L."/>
            <person name="Kong X."/>
            <person name="Jiao Y."/>
            <person name="Jia J."/>
        </authorList>
    </citation>
    <scope>NUCLEOTIDE SEQUENCE [LARGE SCALE GENOMIC DNA]</scope>
    <source>
        <strain evidence="13">cv. AL8/78</strain>
    </source>
</reference>
<dbReference type="InterPro" id="IPR029052">
    <property type="entry name" value="Metallo-depent_PP-like"/>
</dbReference>
<dbReference type="Gene3D" id="2.60.40.380">
    <property type="entry name" value="Purple acid phosphatase-like, N-terminal"/>
    <property type="match status" value="1"/>
</dbReference>
<evidence type="ECO:0000256" key="4">
    <source>
        <dbReference type="ARBA" id="ARBA00022525"/>
    </source>
</evidence>
<comment type="subcellular location">
    <subcellularLocation>
        <location evidence="1">Secreted</location>
    </subcellularLocation>
</comment>
<feature type="domain" description="Calcineurin-like phosphoesterase" evidence="8">
    <location>
        <begin position="235"/>
        <end position="450"/>
    </location>
</feature>
<dbReference type="SUPFAM" id="SSF56300">
    <property type="entry name" value="Metallo-dependent phosphatases"/>
    <property type="match status" value="1"/>
</dbReference>
<evidence type="ECO:0000256" key="7">
    <source>
        <dbReference type="RuleBase" id="RU361203"/>
    </source>
</evidence>
<name>A0A453RMW2_AEGTS</name>
<dbReference type="SUPFAM" id="SSF49363">
    <property type="entry name" value="Purple acid phosphatase, N-terminal domain"/>
    <property type="match status" value="1"/>
</dbReference>
<dbReference type="InterPro" id="IPR004843">
    <property type="entry name" value="Calcineurin-like_PHP"/>
</dbReference>
<keyword evidence="5" id="KW-0732">Signal</keyword>
<comment type="similarity">
    <text evidence="2 7">Belongs to the metallophosphoesterase superfamily. Purple acid phosphatase family.</text>
</comment>
<dbReference type="CDD" id="cd00839">
    <property type="entry name" value="MPP_PAPs"/>
    <property type="match status" value="1"/>
</dbReference>
<evidence type="ECO:0000259" key="11">
    <source>
        <dbReference type="Pfam" id="PF17808"/>
    </source>
</evidence>
<dbReference type="Proteomes" id="UP000015105">
    <property type="component" value="Chromosome 7D"/>
</dbReference>
<evidence type="ECO:0000259" key="8">
    <source>
        <dbReference type="Pfam" id="PF00149"/>
    </source>
</evidence>
<evidence type="ECO:0000313" key="13">
    <source>
        <dbReference type="Proteomes" id="UP000015105"/>
    </source>
</evidence>
<keyword evidence="6" id="KW-0325">Glycoprotein</keyword>
<dbReference type="InterPro" id="IPR040974">
    <property type="entry name" value="Fn3_PAP"/>
</dbReference>
<dbReference type="Pfam" id="PF16656">
    <property type="entry name" value="Pur_ac_phosph_N"/>
    <property type="match status" value="1"/>
</dbReference>
<dbReference type="Pfam" id="PF14008">
    <property type="entry name" value="Metallophos_C"/>
    <property type="match status" value="1"/>
</dbReference>
<dbReference type="PANTHER" id="PTHR45778:SF6">
    <property type="entry name" value="INACTIVE PURPLE ACID PHOSPHATASE 24-RELATED"/>
    <property type="match status" value="1"/>
</dbReference>
<dbReference type="EnsemblPlants" id="AET7Gv20637000.18">
    <property type="protein sequence ID" value="AET7Gv20637000.18"/>
    <property type="gene ID" value="AET7Gv20637000"/>
</dbReference>
<dbReference type="InterPro" id="IPR015914">
    <property type="entry name" value="PAPs_N"/>
</dbReference>
<keyword evidence="13" id="KW-1185">Reference proteome</keyword>
<comment type="catalytic activity">
    <reaction evidence="7">
        <text>a phosphate monoester + H2O = an alcohol + phosphate</text>
        <dbReference type="Rhea" id="RHEA:15017"/>
        <dbReference type="ChEBI" id="CHEBI:15377"/>
        <dbReference type="ChEBI" id="CHEBI:30879"/>
        <dbReference type="ChEBI" id="CHEBI:43474"/>
        <dbReference type="ChEBI" id="CHEBI:67140"/>
        <dbReference type="EC" id="3.1.3.2"/>
    </reaction>
</comment>
<organism evidence="12 13">
    <name type="scientific">Aegilops tauschii subsp. strangulata</name>
    <name type="common">Goatgrass</name>
    <dbReference type="NCBI Taxonomy" id="200361"/>
    <lineage>
        <taxon>Eukaryota</taxon>
        <taxon>Viridiplantae</taxon>
        <taxon>Streptophyta</taxon>
        <taxon>Embryophyta</taxon>
        <taxon>Tracheophyta</taxon>
        <taxon>Spermatophyta</taxon>
        <taxon>Magnoliopsida</taxon>
        <taxon>Liliopsida</taxon>
        <taxon>Poales</taxon>
        <taxon>Poaceae</taxon>
        <taxon>BOP clade</taxon>
        <taxon>Pooideae</taxon>
        <taxon>Triticodae</taxon>
        <taxon>Triticeae</taxon>
        <taxon>Triticinae</taxon>
        <taxon>Aegilops</taxon>
    </lineage>
</organism>
<dbReference type="GO" id="GO:0003993">
    <property type="term" value="F:acid phosphatase activity"/>
    <property type="evidence" value="ECO:0007669"/>
    <property type="project" value="UniProtKB-EC"/>
</dbReference>
<keyword evidence="4" id="KW-0964">Secreted</keyword>
<dbReference type="EC" id="3.1.3.2" evidence="7"/>
<evidence type="ECO:0000259" key="10">
    <source>
        <dbReference type="Pfam" id="PF16656"/>
    </source>
</evidence>
<comment type="subunit">
    <text evidence="3">Homodimer.</text>
</comment>
<dbReference type="GO" id="GO:0046872">
    <property type="term" value="F:metal ion binding"/>
    <property type="evidence" value="ECO:0007669"/>
    <property type="project" value="InterPro"/>
</dbReference>
<evidence type="ECO:0000256" key="3">
    <source>
        <dbReference type="ARBA" id="ARBA00011738"/>
    </source>
</evidence>
<feature type="domain" description="Purple acid phosphatase C-terminal" evidence="9">
    <location>
        <begin position="476"/>
        <end position="534"/>
    </location>
</feature>
<dbReference type="InterPro" id="IPR025733">
    <property type="entry name" value="PAPs_C"/>
</dbReference>
<dbReference type="InterPro" id="IPR041792">
    <property type="entry name" value="MPP_PAP"/>
</dbReference>